<dbReference type="PANTHER" id="PTHR11748:SF111">
    <property type="entry name" value="D-LACTATE DEHYDROGENASE, MITOCHONDRIAL-RELATED"/>
    <property type="match status" value="1"/>
</dbReference>
<evidence type="ECO:0000313" key="11">
    <source>
        <dbReference type="Proteomes" id="UP000483078"/>
    </source>
</evidence>
<dbReference type="Pfam" id="PF02913">
    <property type="entry name" value="FAD-oxidase_C"/>
    <property type="match status" value="1"/>
</dbReference>
<dbReference type="EMBL" id="VENJ01000002">
    <property type="protein sequence ID" value="MTJ03188.1"/>
    <property type="molecule type" value="Genomic_DNA"/>
</dbReference>
<dbReference type="PANTHER" id="PTHR11748">
    <property type="entry name" value="D-LACTATE DEHYDROGENASE"/>
    <property type="match status" value="1"/>
</dbReference>
<dbReference type="InterPro" id="IPR004113">
    <property type="entry name" value="FAD-bd_oxidored_4_C"/>
</dbReference>
<dbReference type="GO" id="GO:0004458">
    <property type="term" value="F:D-lactate dehydrogenase (cytochrome) activity"/>
    <property type="evidence" value="ECO:0007669"/>
    <property type="project" value="UniProtKB-EC"/>
</dbReference>
<keyword evidence="5" id="KW-0809">Transit peptide</keyword>
<dbReference type="InterPro" id="IPR016169">
    <property type="entry name" value="FAD-bd_PCMH_sub2"/>
</dbReference>
<proteinExistence type="inferred from homology"/>
<dbReference type="GO" id="GO:0071949">
    <property type="term" value="F:FAD binding"/>
    <property type="evidence" value="ECO:0007669"/>
    <property type="project" value="InterPro"/>
</dbReference>
<reference evidence="10 11" key="1">
    <citation type="submission" date="2019-06" db="EMBL/GenBank/DDBJ databases">
        <title>Enrichment of Autotrophic Halophilic Microorganisms from Red Sea Brine Pool Using Microbial Electrosynthesis System.</title>
        <authorList>
            <person name="Alqahtani M.F."/>
            <person name="Bajracharya S."/>
            <person name="Katuri K.P."/>
            <person name="Ali M."/>
            <person name="Saikaly P.E."/>
        </authorList>
    </citation>
    <scope>NUCLEOTIDE SEQUENCE [LARGE SCALE GENOMIC DNA]</scope>
    <source>
        <strain evidence="10">MES6</strain>
    </source>
</reference>
<comment type="similarity">
    <text evidence="2">Belongs to the FAD-binding oxidoreductase/transferase type 4 family.</text>
</comment>
<gene>
    <name evidence="10" type="ORF">FH759_00660</name>
</gene>
<feature type="domain" description="FAD-binding PCMH-type" evidence="9">
    <location>
        <begin position="35"/>
        <end position="213"/>
    </location>
</feature>
<evidence type="ECO:0000256" key="6">
    <source>
        <dbReference type="ARBA" id="ARBA00023002"/>
    </source>
</evidence>
<name>A0A7C9HJN5_9RHOB</name>
<dbReference type="FunFam" id="1.10.45.10:FF:000001">
    <property type="entry name" value="D-lactate dehydrogenase mitochondrial"/>
    <property type="match status" value="1"/>
</dbReference>
<dbReference type="SUPFAM" id="SSF55103">
    <property type="entry name" value="FAD-linked oxidases, C-terminal domain"/>
    <property type="match status" value="1"/>
</dbReference>
<evidence type="ECO:0000256" key="1">
    <source>
        <dbReference type="ARBA" id="ARBA00001974"/>
    </source>
</evidence>
<evidence type="ECO:0000313" key="10">
    <source>
        <dbReference type="EMBL" id="MTJ03188.1"/>
    </source>
</evidence>
<dbReference type="Gene3D" id="3.30.70.2740">
    <property type="match status" value="1"/>
</dbReference>
<evidence type="ECO:0000256" key="8">
    <source>
        <dbReference type="SAM" id="MobiDB-lite"/>
    </source>
</evidence>
<accession>A0A7C9HJN5</accession>
<keyword evidence="6" id="KW-0560">Oxidoreductase</keyword>
<keyword evidence="3" id="KW-0285">Flavoprotein</keyword>
<evidence type="ECO:0000259" key="9">
    <source>
        <dbReference type="PROSITE" id="PS51387"/>
    </source>
</evidence>
<dbReference type="FunFam" id="3.30.465.10:FF:000016">
    <property type="entry name" value="probable D-lactate dehydrogenase, mitochondrial"/>
    <property type="match status" value="1"/>
</dbReference>
<dbReference type="GO" id="GO:1903457">
    <property type="term" value="P:lactate catabolic process"/>
    <property type="evidence" value="ECO:0007669"/>
    <property type="project" value="TreeGrafter"/>
</dbReference>
<dbReference type="FunFam" id="3.30.70.2740:FF:000001">
    <property type="entry name" value="D-lactate dehydrogenase mitochondrial"/>
    <property type="match status" value="1"/>
</dbReference>
<dbReference type="RefSeq" id="WP_273247631.1">
    <property type="nucleotide sequence ID" value="NZ_VENJ01000002.1"/>
</dbReference>
<organism evidence="10 11">
    <name type="scientific">Sediminimonas qiaohouensis</name>
    <dbReference type="NCBI Taxonomy" id="552061"/>
    <lineage>
        <taxon>Bacteria</taxon>
        <taxon>Pseudomonadati</taxon>
        <taxon>Pseudomonadota</taxon>
        <taxon>Alphaproteobacteria</taxon>
        <taxon>Rhodobacterales</taxon>
        <taxon>Roseobacteraceae</taxon>
        <taxon>Sediminimonas</taxon>
    </lineage>
</organism>
<keyword evidence="4" id="KW-0274">FAD</keyword>
<evidence type="ECO:0000256" key="7">
    <source>
        <dbReference type="ARBA" id="ARBA00038897"/>
    </source>
</evidence>
<dbReference type="SUPFAM" id="SSF56176">
    <property type="entry name" value="FAD-binding/transporter-associated domain-like"/>
    <property type="match status" value="1"/>
</dbReference>
<dbReference type="InterPro" id="IPR016166">
    <property type="entry name" value="FAD-bd_PCMH"/>
</dbReference>
<dbReference type="InterPro" id="IPR006094">
    <property type="entry name" value="Oxid_FAD_bind_N"/>
</dbReference>
<evidence type="ECO:0000256" key="4">
    <source>
        <dbReference type="ARBA" id="ARBA00022827"/>
    </source>
</evidence>
<feature type="region of interest" description="Disordered" evidence="8">
    <location>
        <begin position="19"/>
        <end position="38"/>
    </location>
</feature>
<dbReference type="PROSITE" id="PS51387">
    <property type="entry name" value="FAD_PCMH"/>
    <property type="match status" value="1"/>
</dbReference>
<dbReference type="InterPro" id="IPR036318">
    <property type="entry name" value="FAD-bd_PCMH-like_sf"/>
</dbReference>
<dbReference type="InterPro" id="IPR016171">
    <property type="entry name" value="Vanillyl_alc_oxidase_C-sub2"/>
</dbReference>
<comment type="cofactor">
    <cofactor evidence="1">
        <name>FAD</name>
        <dbReference type="ChEBI" id="CHEBI:57692"/>
    </cofactor>
</comment>
<dbReference type="Gene3D" id="1.10.45.10">
    <property type="entry name" value="Vanillyl-alcohol Oxidase, Chain A, domain 4"/>
    <property type="match status" value="1"/>
</dbReference>
<dbReference type="GO" id="GO:0008720">
    <property type="term" value="F:D-lactate dehydrogenase (NAD+) activity"/>
    <property type="evidence" value="ECO:0007669"/>
    <property type="project" value="TreeGrafter"/>
</dbReference>
<dbReference type="Pfam" id="PF01565">
    <property type="entry name" value="FAD_binding_4"/>
    <property type="match status" value="1"/>
</dbReference>
<dbReference type="Gene3D" id="3.30.465.10">
    <property type="match status" value="1"/>
</dbReference>
<dbReference type="AlphaFoldDB" id="A0A7C9HJN5"/>
<comment type="caution">
    <text evidence="10">The sequence shown here is derived from an EMBL/GenBank/DDBJ whole genome shotgun (WGS) entry which is preliminary data.</text>
</comment>
<dbReference type="EC" id="1.1.2.4" evidence="7"/>
<evidence type="ECO:0000256" key="2">
    <source>
        <dbReference type="ARBA" id="ARBA00008000"/>
    </source>
</evidence>
<protein>
    <recommendedName>
        <fullName evidence="7">D-lactate dehydrogenase (cytochrome)</fullName>
        <ecNumber evidence="7">1.1.2.4</ecNumber>
    </recommendedName>
</protein>
<dbReference type="InterPro" id="IPR016164">
    <property type="entry name" value="FAD-linked_Oxase-like_C"/>
</dbReference>
<dbReference type="Proteomes" id="UP000483078">
    <property type="component" value="Unassembled WGS sequence"/>
</dbReference>
<evidence type="ECO:0000256" key="5">
    <source>
        <dbReference type="ARBA" id="ARBA00022946"/>
    </source>
</evidence>
<evidence type="ECO:0000256" key="3">
    <source>
        <dbReference type="ARBA" id="ARBA00022630"/>
    </source>
</evidence>
<sequence>MSVEKAVAELETFLGQRLSRSKPDLEQHGGSESYFPLSPPDAVAYPEDAQEVAGILRICATHGCPVIGWGAGTSLEGQAQAFGGGVSVDFRLMNRVLEVNQADMDAVVQPGVTREDLNAQLRATGLFFPVDPGANATLGGMASTRASGTTAVRYGTMRDNVMALEVALSDGRVIRTGTRARKSSAGYDLTSLFVGAEGTLGLITELTLRLHGQPEAVTAAVCAFDQIGDAVQTVIETIQMGIGMARIEFVDAATAAAFNAYKGSDLPECPHLMVEFHGSESGVREQAETFGEIARENGARGFEWAERPEERTALWTMRHHAHWAILASRSGARAVVTDICVPISRLADAVEQTRADIDASPITGPILGHAGDGNFHCILLFDDADAEQTKAAKDLSARMVERALEMGGTATGEHGIGIGKLDYMEAEHGAAWSVMGALKAALDPAGIMNPGKMVPSGTNAIEAGSLSAK</sequence>